<feature type="region of interest" description="Disordered" evidence="5">
    <location>
        <begin position="789"/>
        <end position="820"/>
    </location>
</feature>
<feature type="domain" description="Complex 1 LYR protein" evidence="6">
    <location>
        <begin position="9"/>
        <end position="67"/>
    </location>
</feature>
<proteinExistence type="inferred from homology"/>
<dbReference type="GO" id="GO:0034553">
    <property type="term" value="P:mitochondrial respiratory chain complex II assembly"/>
    <property type="evidence" value="ECO:0007669"/>
    <property type="project" value="InterPro"/>
</dbReference>
<evidence type="ECO:0000256" key="2">
    <source>
        <dbReference type="ARBA" id="ARBA00023128"/>
    </source>
</evidence>
<comment type="subcellular location">
    <subcellularLocation>
        <location evidence="1">Mitochondrion matrix</location>
    </subcellularLocation>
</comment>
<feature type="region of interest" description="Disordered" evidence="5">
    <location>
        <begin position="398"/>
        <end position="420"/>
    </location>
</feature>
<dbReference type="InterPro" id="IPR008011">
    <property type="entry name" value="Complex1_LYR_dom"/>
</dbReference>
<protein>
    <recommendedName>
        <fullName evidence="6">Complex 1 LYR protein domain-containing protein</fullName>
    </recommendedName>
</protein>
<feature type="compositionally biased region" description="Polar residues" evidence="5">
    <location>
        <begin position="436"/>
        <end position="454"/>
    </location>
</feature>
<feature type="compositionally biased region" description="Basic residues" evidence="5">
    <location>
        <begin position="554"/>
        <end position="566"/>
    </location>
</feature>
<feature type="region of interest" description="Disordered" evidence="5">
    <location>
        <begin position="830"/>
        <end position="849"/>
    </location>
</feature>
<dbReference type="EMBL" id="PKSG01000309">
    <property type="protein sequence ID" value="POR36678.1"/>
    <property type="molecule type" value="Genomic_DNA"/>
</dbReference>
<evidence type="ECO:0000256" key="3">
    <source>
        <dbReference type="ARBA" id="ARBA00023186"/>
    </source>
</evidence>
<feature type="compositionally biased region" description="Basic and acidic residues" evidence="5">
    <location>
        <begin position="646"/>
        <end position="666"/>
    </location>
</feature>
<dbReference type="Proteomes" id="UP000237481">
    <property type="component" value="Unassembled WGS sequence"/>
</dbReference>
<comment type="similarity">
    <text evidence="4">Belongs to the complex I LYR family. SDHAF1 subfamily.</text>
</comment>
<feature type="region of interest" description="Disordered" evidence="5">
    <location>
        <begin position="554"/>
        <end position="707"/>
    </location>
</feature>
<dbReference type="InterPro" id="IPR045295">
    <property type="entry name" value="Complex1_LYR_SDHAF1_LYRM8"/>
</dbReference>
<organism evidence="7 8">
    <name type="scientific">Tolypocladium paradoxum</name>
    <dbReference type="NCBI Taxonomy" id="94208"/>
    <lineage>
        <taxon>Eukaryota</taxon>
        <taxon>Fungi</taxon>
        <taxon>Dikarya</taxon>
        <taxon>Ascomycota</taxon>
        <taxon>Pezizomycotina</taxon>
        <taxon>Sordariomycetes</taxon>
        <taxon>Hypocreomycetidae</taxon>
        <taxon>Hypocreales</taxon>
        <taxon>Ophiocordycipitaceae</taxon>
        <taxon>Tolypocladium</taxon>
    </lineage>
</organism>
<reference evidence="7 8" key="1">
    <citation type="submission" date="2018-01" db="EMBL/GenBank/DDBJ databases">
        <title>Harnessing the power of phylogenomics to disentangle the directionality and signatures of interkingdom host jumping in the parasitic fungal genus Tolypocladium.</title>
        <authorList>
            <person name="Quandt C.A."/>
            <person name="Patterson W."/>
            <person name="Spatafora J.W."/>
        </authorList>
    </citation>
    <scope>NUCLEOTIDE SEQUENCE [LARGE SCALE GENOMIC DNA]</scope>
    <source>
        <strain evidence="7 8">NRBC 100945</strain>
    </source>
</reference>
<dbReference type="Pfam" id="PF05347">
    <property type="entry name" value="Complex1_LYR"/>
    <property type="match status" value="1"/>
</dbReference>
<dbReference type="OrthoDB" id="273010at2759"/>
<keyword evidence="8" id="KW-1185">Reference proteome</keyword>
<dbReference type="STRING" id="94208.A0A2S4L2J8"/>
<dbReference type="PANTHER" id="PTHR13675:SF1">
    <property type="entry name" value="SUCCINATE DEHYDROGENASE ASSEMBLY FACTOR 1, MITOCHONDRIAL"/>
    <property type="match status" value="1"/>
</dbReference>
<evidence type="ECO:0000313" key="8">
    <source>
        <dbReference type="Proteomes" id="UP000237481"/>
    </source>
</evidence>
<feature type="region of interest" description="Disordered" evidence="5">
    <location>
        <begin position="729"/>
        <end position="756"/>
    </location>
</feature>
<name>A0A2S4L2J8_9HYPO</name>
<keyword evidence="2" id="KW-0496">Mitochondrion</keyword>
<dbReference type="PANTHER" id="PTHR13675">
    <property type="entry name" value="LYR MOTIF-CONTAINING PROTEIN 2"/>
    <property type="match status" value="1"/>
</dbReference>
<feature type="region of interest" description="Disordered" evidence="5">
    <location>
        <begin position="325"/>
        <end position="345"/>
    </location>
</feature>
<evidence type="ECO:0000313" key="7">
    <source>
        <dbReference type="EMBL" id="POR36678.1"/>
    </source>
</evidence>
<feature type="region of interest" description="Disordered" evidence="5">
    <location>
        <begin position="912"/>
        <end position="936"/>
    </location>
</feature>
<dbReference type="GO" id="GO:0005759">
    <property type="term" value="C:mitochondrial matrix"/>
    <property type="evidence" value="ECO:0007669"/>
    <property type="project" value="UniProtKB-SubCell"/>
</dbReference>
<comment type="caution">
    <text evidence="7">The sequence shown here is derived from an EMBL/GenBank/DDBJ whole genome shotgun (WGS) entry which is preliminary data.</text>
</comment>
<evidence type="ECO:0000256" key="1">
    <source>
        <dbReference type="ARBA" id="ARBA00004305"/>
    </source>
</evidence>
<accession>A0A2S4L2J8</accession>
<feature type="compositionally biased region" description="Basic residues" evidence="5">
    <location>
        <begin position="924"/>
        <end position="936"/>
    </location>
</feature>
<feature type="compositionally biased region" description="Basic residues" evidence="5">
    <location>
        <begin position="690"/>
        <end position="700"/>
    </location>
</feature>
<keyword evidence="3" id="KW-0143">Chaperone</keyword>
<dbReference type="AlphaFoldDB" id="A0A2S4L2J8"/>
<evidence type="ECO:0000256" key="4">
    <source>
        <dbReference type="ARBA" id="ARBA00025715"/>
    </source>
</evidence>
<evidence type="ECO:0000256" key="5">
    <source>
        <dbReference type="SAM" id="MobiDB-lite"/>
    </source>
</evidence>
<feature type="compositionally biased region" description="Pro residues" evidence="5">
    <location>
        <begin position="607"/>
        <end position="620"/>
    </location>
</feature>
<feature type="compositionally biased region" description="Polar residues" evidence="5">
    <location>
        <begin position="398"/>
        <end position="415"/>
    </location>
</feature>
<evidence type="ECO:0000259" key="6">
    <source>
        <dbReference type="Pfam" id="PF05347"/>
    </source>
</evidence>
<feature type="region of interest" description="Disordered" evidence="5">
    <location>
        <begin position="433"/>
        <end position="454"/>
    </location>
</feature>
<sequence length="951" mass="105889">MRLSGLQKDVLALYRQCLRESRKKPKSTRPHFESFARAEFARNLSIDKRDFAAIEFLLRKGRRQLDVYSSPGIKDVRAFPSRVRPAARAARRSSLAIHACPGHAYPGPGIAASRCTRRWLSSCLGYRRATSCPLSRASLPPRRIFLNSLTWKRFGLVVASSLKMASLASIPEANASLPSARHLKPLHRRTASFERMRPRSRVLVLSRRPTRVRNPARPPQAPTRLPQTYDHEHPPAQSQNNLGVQSRRRRNSPREEKKSHMHPGTPAPHQSDAPSSADQTFETSLSSIDLDSFPLPPNNMPLRRLSTASRPVAEPSTNIDARHVRRAASAQGRAIPAKDKGMPTTRRRCFGDAAADIARASKHTSVDSALVEAISRTVIQQLRLFSAIKQGDGVFSKTPKSNVSPTYTYDNQSRASSRREALDRFTKDLHRYAENTGVTGKTVHSTPTPTKSGETLHTVSALMPFRPEFRAAGLAVTSKDQAQRLPGYPTNGGTARLSRRRHPPVTIRRYLHPSQVDGHPGRCPGNSTNTEISFAPSQDMDEWRYALMDEAPVRKKRVPKHKKSKSHCLPCFPGDDEQTTDTEWAHFRRAPGNTPPRQRALAGPSSRMPPPTRLPPPQPVERPNCGSDDPSPRDISGGPGTRGRRKEMDTKGALESRPPPRVEVTGRRYSVTLPKANAHVEACHDSGPKAKSKNTTRTHGRYPDDRPVRLQSDQAQLARDAKKFERELLSPGPYGALPGREISQGMRKTQGATTLEADRGLVSSALPSTWGRQDDPMSNLEEELEKTARLVAETKPPTASKRATQSSRRHRRPVPRYDPNHVRICCRSSRGIPSRADAPPNIPKRTSSIRGGISSYEVDFDDGEIEDRDVLRGLHVAASAACDEEVDAFVRNRTGLRIRRFLADLMALEALSDPRPGEDSEQRAKRRRAEMRKLKQQVRRSREIAMAGGLI</sequence>
<dbReference type="CDD" id="cd20268">
    <property type="entry name" value="Complex1_LYR_SDHAF1_LYRM8"/>
    <property type="match status" value="1"/>
</dbReference>
<gene>
    <name evidence="7" type="ORF">TPAR_03125</name>
</gene>
<feature type="compositionally biased region" description="Polar residues" evidence="5">
    <location>
        <begin position="272"/>
        <end position="283"/>
    </location>
</feature>
<feature type="region of interest" description="Disordered" evidence="5">
    <location>
        <begin position="188"/>
        <end position="283"/>
    </location>
</feature>